<evidence type="ECO:0000256" key="3">
    <source>
        <dbReference type="ARBA" id="ARBA00022737"/>
    </source>
</evidence>
<evidence type="ECO:0000256" key="6">
    <source>
        <dbReference type="ARBA" id="ARBA00023242"/>
    </source>
</evidence>
<dbReference type="PANTHER" id="PTHR23226:SF85">
    <property type="entry name" value="ZINC FINGER PROTEIN 397"/>
    <property type="match status" value="1"/>
</dbReference>
<keyword evidence="5" id="KW-0862">Zinc</keyword>
<dbReference type="FunFam" id="3.30.160.60:FF:002134">
    <property type="entry name" value="Zinc finger protein 616"/>
    <property type="match status" value="1"/>
</dbReference>
<evidence type="ECO:0000256" key="2">
    <source>
        <dbReference type="ARBA" id="ARBA00022723"/>
    </source>
</evidence>
<keyword evidence="4 7" id="KW-0863">Zinc-finger</keyword>
<evidence type="ECO:0000313" key="9">
    <source>
        <dbReference type="EMBL" id="NXA61658.1"/>
    </source>
</evidence>
<comment type="subcellular location">
    <subcellularLocation>
        <location evidence="1">Nucleus</location>
    </subcellularLocation>
</comment>
<evidence type="ECO:0000259" key="8">
    <source>
        <dbReference type="PROSITE" id="PS50157"/>
    </source>
</evidence>
<dbReference type="SUPFAM" id="SSF57667">
    <property type="entry name" value="beta-beta-alpha zinc fingers"/>
    <property type="match status" value="1"/>
</dbReference>
<keyword evidence="6" id="KW-0539">Nucleus</keyword>
<sequence>CEECGKSFSRSSHLMEHQRIHTGEKPYGCEECGKSFSTTSNLIKHQRIHMGEKP</sequence>
<proteinExistence type="predicted"/>
<organism evidence="9 10">
    <name type="scientific">Mohoua ochrocephala</name>
    <dbReference type="NCBI Taxonomy" id="874463"/>
    <lineage>
        <taxon>Eukaryota</taxon>
        <taxon>Metazoa</taxon>
        <taxon>Chordata</taxon>
        <taxon>Craniata</taxon>
        <taxon>Vertebrata</taxon>
        <taxon>Euteleostomi</taxon>
        <taxon>Archelosauria</taxon>
        <taxon>Archosauria</taxon>
        <taxon>Dinosauria</taxon>
        <taxon>Saurischia</taxon>
        <taxon>Theropoda</taxon>
        <taxon>Coelurosauria</taxon>
        <taxon>Aves</taxon>
        <taxon>Neognathae</taxon>
        <taxon>Neoaves</taxon>
        <taxon>Telluraves</taxon>
        <taxon>Australaves</taxon>
        <taxon>Passeriformes</taxon>
        <taxon>Meliphagoidea</taxon>
        <taxon>Acanthizidae</taxon>
        <taxon>Mohoua</taxon>
    </lineage>
</organism>
<dbReference type="GO" id="GO:0000978">
    <property type="term" value="F:RNA polymerase II cis-regulatory region sequence-specific DNA binding"/>
    <property type="evidence" value="ECO:0007669"/>
    <property type="project" value="TreeGrafter"/>
</dbReference>
<dbReference type="Proteomes" id="UP000586926">
    <property type="component" value="Unassembled WGS sequence"/>
</dbReference>
<keyword evidence="10" id="KW-1185">Reference proteome</keyword>
<dbReference type="GO" id="GO:0005634">
    <property type="term" value="C:nucleus"/>
    <property type="evidence" value="ECO:0007669"/>
    <property type="project" value="UniProtKB-SubCell"/>
</dbReference>
<dbReference type="Gene3D" id="3.30.160.60">
    <property type="entry name" value="Classic Zinc Finger"/>
    <property type="match status" value="2"/>
</dbReference>
<evidence type="ECO:0000256" key="7">
    <source>
        <dbReference type="PROSITE-ProRule" id="PRU00042"/>
    </source>
</evidence>
<dbReference type="PROSITE" id="PS00028">
    <property type="entry name" value="ZINC_FINGER_C2H2_1"/>
    <property type="match status" value="2"/>
</dbReference>
<dbReference type="InterPro" id="IPR013087">
    <property type="entry name" value="Znf_C2H2_type"/>
</dbReference>
<evidence type="ECO:0000256" key="4">
    <source>
        <dbReference type="ARBA" id="ARBA00022771"/>
    </source>
</evidence>
<comment type="caution">
    <text evidence="9">The sequence shown here is derived from an EMBL/GenBank/DDBJ whole genome shotgun (WGS) entry which is preliminary data.</text>
</comment>
<dbReference type="GO" id="GO:0000981">
    <property type="term" value="F:DNA-binding transcription factor activity, RNA polymerase II-specific"/>
    <property type="evidence" value="ECO:0007669"/>
    <property type="project" value="TreeGrafter"/>
</dbReference>
<dbReference type="Pfam" id="PF13465">
    <property type="entry name" value="zf-H2C2_2"/>
    <property type="match status" value="1"/>
</dbReference>
<keyword evidence="2" id="KW-0479">Metal-binding</keyword>
<dbReference type="InterPro" id="IPR036236">
    <property type="entry name" value="Znf_C2H2_sf"/>
</dbReference>
<dbReference type="GO" id="GO:0008270">
    <property type="term" value="F:zinc ion binding"/>
    <property type="evidence" value="ECO:0007669"/>
    <property type="project" value="UniProtKB-KW"/>
</dbReference>
<dbReference type="AlphaFoldDB" id="A0A7K7X7V1"/>
<dbReference type="EMBL" id="VZTA01008424">
    <property type="protein sequence ID" value="NXA61658.1"/>
    <property type="molecule type" value="Genomic_DNA"/>
</dbReference>
<keyword evidence="3" id="KW-0677">Repeat</keyword>
<gene>
    <name evidence="9" type="primary">Znf787_0</name>
    <name evidence="9" type="ORF">MOHOCH_R07166</name>
</gene>
<feature type="non-terminal residue" evidence="9">
    <location>
        <position position="54"/>
    </location>
</feature>
<accession>A0A7K7X7V1</accession>
<dbReference type="SMART" id="SM00355">
    <property type="entry name" value="ZnF_C2H2"/>
    <property type="match status" value="2"/>
</dbReference>
<evidence type="ECO:0000256" key="1">
    <source>
        <dbReference type="ARBA" id="ARBA00004123"/>
    </source>
</evidence>
<dbReference type="FunFam" id="3.30.160.60:FF:001498">
    <property type="entry name" value="Zinc finger protein 404"/>
    <property type="match status" value="1"/>
</dbReference>
<protein>
    <submittedName>
        <fullName evidence="9">ZN787 protein</fullName>
    </submittedName>
</protein>
<dbReference type="PANTHER" id="PTHR23226">
    <property type="entry name" value="ZINC FINGER AND SCAN DOMAIN-CONTAINING"/>
    <property type="match status" value="1"/>
</dbReference>
<feature type="domain" description="C2H2-type" evidence="8">
    <location>
        <begin position="27"/>
        <end position="54"/>
    </location>
</feature>
<reference evidence="9 10" key="1">
    <citation type="submission" date="2019-09" db="EMBL/GenBank/DDBJ databases">
        <title>Bird 10,000 Genomes (B10K) Project - Family phase.</title>
        <authorList>
            <person name="Zhang G."/>
        </authorList>
    </citation>
    <scope>NUCLEOTIDE SEQUENCE [LARGE SCALE GENOMIC DNA]</scope>
    <source>
        <strain evidence="9">B10K-DU-030-22</strain>
        <tissue evidence="9">Blood</tissue>
    </source>
</reference>
<dbReference type="PROSITE" id="PS50157">
    <property type="entry name" value="ZINC_FINGER_C2H2_2"/>
    <property type="match status" value="2"/>
</dbReference>
<feature type="non-terminal residue" evidence="9">
    <location>
        <position position="1"/>
    </location>
</feature>
<evidence type="ECO:0000256" key="5">
    <source>
        <dbReference type="ARBA" id="ARBA00022833"/>
    </source>
</evidence>
<name>A0A7K7X7V1_9PASS</name>
<evidence type="ECO:0000313" key="10">
    <source>
        <dbReference type="Proteomes" id="UP000586926"/>
    </source>
</evidence>
<feature type="domain" description="C2H2-type" evidence="8">
    <location>
        <begin position="1"/>
        <end position="26"/>
    </location>
</feature>